<feature type="domain" description="Zn(2)-C6 fungal-type" evidence="6">
    <location>
        <begin position="32"/>
        <end position="61"/>
    </location>
</feature>
<evidence type="ECO:0000256" key="3">
    <source>
        <dbReference type="ARBA" id="ARBA00023125"/>
    </source>
</evidence>
<dbReference type="Proteomes" id="UP000326877">
    <property type="component" value="Unassembled WGS sequence"/>
</dbReference>
<dbReference type="InterPro" id="IPR007219">
    <property type="entry name" value="XnlR_reg_dom"/>
</dbReference>
<keyword evidence="1" id="KW-0479">Metal-binding</keyword>
<evidence type="ECO:0000256" key="1">
    <source>
        <dbReference type="ARBA" id="ARBA00022723"/>
    </source>
</evidence>
<dbReference type="PROSITE" id="PS50048">
    <property type="entry name" value="ZN2_CY6_FUNGAL_2"/>
    <property type="match status" value="1"/>
</dbReference>
<keyword evidence="5" id="KW-0539">Nucleus</keyword>
<proteinExistence type="predicted"/>
<dbReference type="Pfam" id="PF00172">
    <property type="entry name" value="Zn_clus"/>
    <property type="match status" value="1"/>
</dbReference>
<dbReference type="GO" id="GO:0008270">
    <property type="term" value="F:zinc ion binding"/>
    <property type="evidence" value="ECO:0007669"/>
    <property type="project" value="InterPro"/>
</dbReference>
<evidence type="ECO:0000313" key="7">
    <source>
        <dbReference type="EMBL" id="KAE8391197.1"/>
    </source>
</evidence>
<dbReference type="PANTHER" id="PTHR47256:SF1">
    <property type="entry name" value="ZN(II)2CYS6 TRANSCRIPTION FACTOR (EUROFUNG)"/>
    <property type="match status" value="1"/>
</dbReference>
<dbReference type="GO" id="GO:0003677">
    <property type="term" value="F:DNA binding"/>
    <property type="evidence" value="ECO:0007669"/>
    <property type="project" value="UniProtKB-KW"/>
</dbReference>
<dbReference type="GO" id="GO:0006351">
    <property type="term" value="P:DNA-templated transcription"/>
    <property type="evidence" value="ECO:0007669"/>
    <property type="project" value="InterPro"/>
</dbReference>
<keyword evidence="3" id="KW-0238">DNA-binding</keyword>
<dbReference type="GO" id="GO:0000981">
    <property type="term" value="F:DNA-binding transcription factor activity, RNA polymerase II-specific"/>
    <property type="evidence" value="ECO:0007669"/>
    <property type="project" value="InterPro"/>
</dbReference>
<dbReference type="Pfam" id="PF04082">
    <property type="entry name" value="Fungal_trans"/>
    <property type="match status" value="1"/>
</dbReference>
<protein>
    <recommendedName>
        <fullName evidence="6">Zn(2)-C6 fungal-type domain-containing protein</fullName>
    </recommendedName>
</protein>
<keyword evidence="4" id="KW-0804">Transcription</keyword>
<sequence length="626" mass="71401">MSIHLQPLAIKPPGVFRGPSASLPKKTKTSSACISCKNSKVKCSGQQPCATCVKKNLECVVDPESDGRRRIQINRKLDSLEGDHELFVRLLRTLRHQNQNVEKLLNYIREGKPSLPEIKQFMDRELPPREVIETPELIHIDEEVSCGPQGPIPRSAYRALDISRLCDIPPFTGPAHPWTTVTDDNDFVSHLISLYFTWPHLFFNWIDRDLFLRDFRSGDLNSTFCSPFLVNAMLAEACYYSDYPESCAVPGDIATKGEHFWREAMKLLDAEEGQISLTTVQGIGVMYSCASAMGKDRLGWIYLVRATKAVPVLRSTRHELLGNVDLPEPVITRLLDRLELGLFSSTVLSCLCHQRRPPMDKPTHIRLPVHQGGGKEWFPYPRQVDPVPAAHTNCVINQRAALGEIAWDLSYGLFGDDARSPRADMKELATLCYGRLLQWNNDLPECMRCTDDSVPEVLSLHMCYHTLIMSTFSFFKTPVPDADQTAFEFVSRAQQTCISSARIVSDLVDIHMTRWGTERETVPDIHWIYTALFILIDDLNEEKSHNAFLHLAKAALSFGRRWLLTKGMFRLVQIATNQANRFLPPDIIGLFKEFERRLWRPEDRRHFSRAYPNVAAKLRQQDDRLI</sequence>
<evidence type="ECO:0000256" key="2">
    <source>
        <dbReference type="ARBA" id="ARBA00023015"/>
    </source>
</evidence>
<dbReference type="InterPro" id="IPR001138">
    <property type="entry name" value="Zn2Cys6_DnaBD"/>
</dbReference>
<dbReference type="EMBL" id="ML735247">
    <property type="protein sequence ID" value="KAE8391197.1"/>
    <property type="molecule type" value="Genomic_DNA"/>
</dbReference>
<organism evidence="7">
    <name type="scientific">Petromyces alliaceus</name>
    <name type="common">Aspergillus alliaceus</name>
    <dbReference type="NCBI Taxonomy" id="209559"/>
    <lineage>
        <taxon>Eukaryota</taxon>
        <taxon>Fungi</taxon>
        <taxon>Dikarya</taxon>
        <taxon>Ascomycota</taxon>
        <taxon>Pezizomycotina</taxon>
        <taxon>Eurotiomycetes</taxon>
        <taxon>Eurotiomycetidae</taxon>
        <taxon>Eurotiales</taxon>
        <taxon>Aspergillaceae</taxon>
        <taxon>Aspergillus</taxon>
        <taxon>Aspergillus subgen. Circumdati</taxon>
    </lineage>
</organism>
<reference evidence="7" key="1">
    <citation type="submission" date="2019-04" db="EMBL/GenBank/DDBJ databases">
        <title>Friends and foes A comparative genomics studyof 23 Aspergillus species from section Flavi.</title>
        <authorList>
            <consortium name="DOE Joint Genome Institute"/>
            <person name="Kjaerbolling I."/>
            <person name="Vesth T."/>
            <person name="Frisvad J.C."/>
            <person name="Nybo J.L."/>
            <person name="Theobald S."/>
            <person name="Kildgaard S."/>
            <person name="Isbrandt T."/>
            <person name="Kuo A."/>
            <person name="Sato A."/>
            <person name="Lyhne E.K."/>
            <person name="Kogle M.E."/>
            <person name="Wiebenga A."/>
            <person name="Kun R.S."/>
            <person name="Lubbers R.J."/>
            <person name="Makela M.R."/>
            <person name="Barry K."/>
            <person name="Chovatia M."/>
            <person name="Clum A."/>
            <person name="Daum C."/>
            <person name="Haridas S."/>
            <person name="He G."/>
            <person name="LaButti K."/>
            <person name="Lipzen A."/>
            <person name="Mondo S."/>
            <person name="Riley R."/>
            <person name="Salamov A."/>
            <person name="Simmons B.A."/>
            <person name="Magnuson J.K."/>
            <person name="Henrissat B."/>
            <person name="Mortensen U.H."/>
            <person name="Larsen T.O."/>
            <person name="Devries R.P."/>
            <person name="Grigoriev I.V."/>
            <person name="Machida M."/>
            <person name="Baker S.E."/>
            <person name="Andersen M.R."/>
        </authorList>
    </citation>
    <scope>NUCLEOTIDE SEQUENCE [LARGE SCALE GENOMIC DNA]</scope>
    <source>
        <strain evidence="7">IBT 14317</strain>
    </source>
</reference>
<evidence type="ECO:0000256" key="5">
    <source>
        <dbReference type="ARBA" id="ARBA00023242"/>
    </source>
</evidence>
<dbReference type="PANTHER" id="PTHR47256">
    <property type="entry name" value="ZN(II)2CYS6 TRANSCRIPTION FACTOR (EUROFUNG)-RELATED"/>
    <property type="match status" value="1"/>
</dbReference>
<dbReference type="SMART" id="SM00066">
    <property type="entry name" value="GAL4"/>
    <property type="match status" value="1"/>
</dbReference>
<dbReference type="CDD" id="cd00067">
    <property type="entry name" value="GAL4"/>
    <property type="match status" value="1"/>
</dbReference>
<evidence type="ECO:0000259" key="6">
    <source>
        <dbReference type="PROSITE" id="PS50048"/>
    </source>
</evidence>
<dbReference type="GO" id="GO:0009893">
    <property type="term" value="P:positive regulation of metabolic process"/>
    <property type="evidence" value="ECO:0007669"/>
    <property type="project" value="UniProtKB-ARBA"/>
</dbReference>
<dbReference type="CDD" id="cd12148">
    <property type="entry name" value="fungal_TF_MHR"/>
    <property type="match status" value="1"/>
</dbReference>
<dbReference type="SUPFAM" id="SSF57701">
    <property type="entry name" value="Zn2/Cys6 DNA-binding domain"/>
    <property type="match status" value="1"/>
</dbReference>
<dbReference type="InterPro" id="IPR036864">
    <property type="entry name" value="Zn2-C6_fun-type_DNA-bd_sf"/>
</dbReference>
<gene>
    <name evidence="7" type="ORF">BDV23DRAFT_171786</name>
</gene>
<dbReference type="InterPro" id="IPR053187">
    <property type="entry name" value="Notoamide_regulator"/>
</dbReference>
<dbReference type="Gene3D" id="4.10.240.10">
    <property type="entry name" value="Zn(2)-C6 fungal-type DNA-binding domain"/>
    <property type="match status" value="1"/>
</dbReference>
<dbReference type="AlphaFoldDB" id="A0A5N7CBF2"/>
<dbReference type="OrthoDB" id="2593732at2759"/>
<dbReference type="PROSITE" id="PS00463">
    <property type="entry name" value="ZN2_CY6_FUNGAL_1"/>
    <property type="match status" value="1"/>
</dbReference>
<accession>A0A5N7CBF2</accession>
<keyword evidence="2" id="KW-0805">Transcription regulation</keyword>
<name>A0A5N7CBF2_PETAA</name>
<evidence type="ECO:0000256" key="4">
    <source>
        <dbReference type="ARBA" id="ARBA00023163"/>
    </source>
</evidence>